<evidence type="ECO:0000256" key="1">
    <source>
        <dbReference type="ARBA" id="ARBA00023157"/>
    </source>
</evidence>
<dbReference type="PROSITE" id="PS00135">
    <property type="entry name" value="TRYPSIN_SER"/>
    <property type="match status" value="1"/>
</dbReference>
<accession>A0A9X6NQV4</accession>
<keyword evidence="2" id="KW-0720">Serine protease</keyword>
<feature type="region of interest" description="Disordered" evidence="3">
    <location>
        <begin position="32"/>
        <end position="113"/>
    </location>
</feature>
<dbReference type="Pfam" id="PF00089">
    <property type="entry name" value="Trypsin"/>
    <property type="match status" value="1"/>
</dbReference>
<evidence type="ECO:0000256" key="4">
    <source>
        <dbReference type="SAM" id="SignalP"/>
    </source>
</evidence>
<keyword evidence="4" id="KW-0732">Signal</keyword>
<gene>
    <name evidence="6" type="ORF">BV898_19538</name>
</gene>
<evidence type="ECO:0000313" key="7">
    <source>
        <dbReference type="Proteomes" id="UP000192578"/>
    </source>
</evidence>
<dbReference type="PROSITE" id="PS00134">
    <property type="entry name" value="TRYPSIN_HIS"/>
    <property type="match status" value="1"/>
</dbReference>
<dbReference type="EMBL" id="MTYJ01000559">
    <property type="protein sequence ID" value="OWA55151.1"/>
    <property type="molecule type" value="Genomic_DNA"/>
</dbReference>
<evidence type="ECO:0000256" key="3">
    <source>
        <dbReference type="SAM" id="MobiDB-lite"/>
    </source>
</evidence>
<dbReference type="InterPro" id="IPR001314">
    <property type="entry name" value="Peptidase_S1A"/>
</dbReference>
<dbReference type="InterPro" id="IPR018114">
    <property type="entry name" value="TRYPSIN_HIS"/>
</dbReference>
<dbReference type="Gene3D" id="2.40.10.10">
    <property type="entry name" value="Trypsin-like serine proteases"/>
    <property type="match status" value="1"/>
</dbReference>
<reference evidence="7" key="1">
    <citation type="submission" date="2017-01" db="EMBL/GenBank/DDBJ databases">
        <title>Comparative genomics of anhydrobiosis in the tardigrade Hypsibius dujardini.</title>
        <authorList>
            <person name="Yoshida Y."/>
            <person name="Koutsovoulos G."/>
            <person name="Laetsch D."/>
            <person name="Stevens L."/>
            <person name="Kumar S."/>
            <person name="Horikawa D."/>
            <person name="Ishino K."/>
            <person name="Komine S."/>
            <person name="Tomita M."/>
            <person name="Blaxter M."/>
            <person name="Arakawa K."/>
        </authorList>
    </citation>
    <scope>NUCLEOTIDE SEQUENCE [LARGE SCALE GENOMIC DNA]</scope>
    <source>
        <strain evidence="7">Z151</strain>
    </source>
</reference>
<dbReference type="InterPro" id="IPR043504">
    <property type="entry name" value="Peptidase_S1_PA_chymotrypsin"/>
</dbReference>
<feature type="compositionally biased region" description="Low complexity" evidence="3">
    <location>
        <begin position="43"/>
        <end position="54"/>
    </location>
</feature>
<proteinExistence type="predicted"/>
<keyword evidence="2" id="KW-0378">Hydrolase</keyword>
<name>A0A9X6NQV4_HYPEX</name>
<dbReference type="GO" id="GO:0004252">
    <property type="term" value="F:serine-type endopeptidase activity"/>
    <property type="evidence" value="ECO:0007669"/>
    <property type="project" value="InterPro"/>
</dbReference>
<organism evidence="6 7">
    <name type="scientific">Hypsibius exemplaris</name>
    <name type="common">Freshwater tardigrade</name>
    <dbReference type="NCBI Taxonomy" id="2072580"/>
    <lineage>
        <taxon>Eukaryota</taxon>
        <taxon>Metazoa</taxon>
        <taxon>Ecdysozoa</taxon>
        <taxon>Tardigrada</taxon>
        <taxon>Eutardigrada</taxon>
        <taxon>Parachela</taxon>
        <taxon>Hypsibioidea</taxon>
        <taxon>Hypsibiidae</taxon>
        <taxon>Hypsibius</taxon>
    </lineage>
</organism>
<evidence type="ECO:0000256" key="2">
    <source>
        <dbReference type="RuleBase" id="RU363034"/>
    </source>
</evidence>
<dbReference type="PANTHER" id="PTHR24258">
    <property type="entry name" value="SERINE PROTEASE-RELATED"/>
    <property type="match status" value="1"/>
</dbReference>
<dbReference type="GO" id="GO:0006508">
    <property type="term" value="P:proteolysis"/>
    <property type="evidence" value="ECO:0007669"/>
    <property type="project" value="UniProtKB-KW"/>
</dbReference>
<dbReference type="PRINTS" id="PR00722">
    <property type="entry name" value="CHYMOTRYPSIN"/>
</dbReference>
<sequence>MDHRHLATFFIASWSLIVTVGASYGSNYANVEPTETSTTPAEGSTYYTTSGQTSNAPDKGGDEEGDGNLFPGGLFPSWTEGPPEDATIVFEPWTSDPPPEEPSQTTTPSTSPPKLVCGLQGAGQNSDFFKIAFPKTRLHRSRNKTQGGVVPTIINGINAKENQLCWGVRIQARVPIGERTPQGQLTFIETCGGAIIGSRTILTAAHCVINNTGGAPHPASIMRVRIGPKDSNTLQSAKPVGCEKEFRVARIVPHEAYRQTLIGQDFNNGNNDIALLTLTADIDFEDHPCACLLCLEDKVPEVGAKCIASGVGNQQENQPANSRPVVVLQYAQLDVKDVTGSECKSSAPRDEDHSLFVCAGGAPRDTSTCQGDSGGPLACLDASGKFYSAGISAYAAGGCPANTPAHFTRTQAYLQWIRKNADQTDLSFV</sequence>
<dbReference type="CDD" id="cd00190">
    <property type="entry name" value="Tryp_SPc"/>
    <property type="match status" value="1"/>
</dbReference>
<feature type="compositionally biased region" description="Polar residues" evidence="3">
    <location>
        <begin position="32"/>
        <end position="42"/>
    </location>
</feature>
<comment type="caution">
    <text evidence="6">The sequence shown here is derived from an EMBL/GenBank/DDBJ whole genome shotgun (WGS) entry which is preliminary data.</text>
</comment>
<keyword evidence="7" id="KW-1185">Reference proteome</keyword>
<feature type="signal peptide" evidence="4">
    <location>
        <begin position="1"/>
        <end position="22"/>
    </location>
</feature>
<dbReference type="Proteomes" id="UP000192578">
    <property type="component" value="Unassembled WGS sequence"/>
</dbReference>
<protein>
    <submittedName>
        <fullName evidence="6">CUB and peptidase domain-containing protein 1</fullName>
    </submittedName>
</protein>
<feature type="domain" description="Peptidase S1" evidence="5">
    <location>
        <begin position="153"/>
        <end position="422"/>
    </location>
</feature>
<dbReference type="PANTHER" id="PTHR24258:SF145">
    <property type="entry name" value="SERINE PROTEASE EASTER-LIKE PROTEIN"/>
    <property type="match status" value="1"/>
</dbReference>
<dbReference type="InterPro" id="IPR001254">
    <property type="entry name" value="Trypsin_dom"/>
</dbReference>
<feature type="compositionally biased region" description="Low complexity" evidence="3">
    <location>
        <begin position="102"/>
        <end position="113"/>
    </location>
</feature>
<dbReference type="SUPFAM" id="SSF50494">
    <property type="entry name" value="Trypsin-like serine proteases"/>
    <property type="match status" value="1"/>
</dbReference>
<dbReference type="AlphaFoldDB" id="A0A9X6NQV4"/>
<keyword evidence="2" id="KW-0645">Protease</keyword>
<dbReference type="OrthoDB" id="6380398at2759"/>
<evidence type="ECO:0000313" key="6">
    <source>
        <dbReference type="EMBL" id="OWA55151.1"/>
    </source>
</evidence>
<keyword evidence="1" id="KW-1015">Disulfide bond</keyword>
<dbReference type="InterPro" id="IPR033116">
    <property type="entry name" value="TRYPSIN_SER"/>
</dbReference>
<dbReference type="SMART" id="SM00020">
    <property type="entry name" value="Tryp_SPc"/>
    <property type="match status" value="1"/>
</dbReference>
<evidence type="ECO:0000259" key="5">
    <source>
        <dbReference type="PROSITE" id="PS50240"/>
    </source>
</evidence>
<dbReference type="PROSITE" id="PS50240">
    <property type="entry name" value="TRYPSIN_DOM"/>
    <property type="match status" value="1"/>
</dbReference>
<feature type="chain" id="PRO_5040724509" evidence="4">
    <location>
        <begin position="23"/>
        <end position="429"/>
    </location>
</feature>
<dbReference type="InterPro" id="IPR009003">
    <property type="entry name" value="Peptidase_S1_PA"/>
</dbReference>